<dbReference type="Pfam" id="PF02152">
    <property type="entry name" value="FolB"/>
    <property type="match status" value="1"/>
</dbReference>
<proteinExistence type="inferred from homology"/>
<dbReference type="EMBL" id="QXQA01000019">
    <property type="protein sequence ID" value="RIX49216.1"/>
    <property type="molecule type" value="Genomic_DNA"/>
</dbReference>
<comment type="catalytic activity">
    <reaction evidence="1 6">
        <text>7,8-dihydroneopterin = 6-hydroxymethyl-7,8-dihydropterin + glycolaldehyde</text>
        <dbReference type="Rhea" id="RHEA:10540"/>
        <dbReference type="ChEBI" id="CHEBI:17001"/>
        <dbReference type="ChEBI" id="CHEBI:17071"/>
        <dbReference type="ChEBI" id="CHEBI:44841"/>
        <dbReference type="EC" id="4.1.2.25"/>
    </reaction>
</comment>
<dbReference type="OrthoDB" id="9803748at2"/>
<dbReference type="GO" id="GO:0046654">
    <property type="term" value="P:tetrahydrofolate biosynthetic process"/>
    <property type="evidence" value="ECO:0007669"/>
    <property type="project" value="UniProtKB-UniRule"/>
</dbReference>
<evidence type="ECO:0000259" key="7">
    <source>
        <dbReference type="SMART" id="SM00905"/>
    </source>
</evidence>
<dbReference type="AlphaFoldDB" id="A0A3A1UN15"/>
<dbReference type="SMART" id="SM00905">
    <property type="entry name" value="FolB"/>
    <property type="match status" value="1"/>
</dbReference>
<evidence type="ECO:0000256" key="5">
    <source>
        <dbReference type="ARBA" id="ARBA00023239"/>
    </source>
</evidence>
<dbReference type="InterPro" id="IPR006156">
    <property type="entry name" value="Dihydroneopterin_aldolase"/>
</dbReference>
<dbReference type="Gene3D" id="3.30.1130.10">
    <property type="match status" value="1"/>
</dbReference>
<comment type="pathway">
    <text evidence="2 6">Cofactor biosynthesis; tetrahydrofolate biosynthesis; 2-amino-4-hydroxy-6-hydroxymethyl-7,8-dihydropteridine diphosphate from 7,8-dihydroneopterin triphosphate: step 3/4.</text>
</comment>
<sequence length="128" mass="14508">MDRMNVRGMKFYGYHGVFPEENKLGQQFYVDIDLTLDLAQAADTDDLTYTVNYAELHTLAKKIVEGKPFKLIEALAGHIASRVLEAYTSVIEVTVRVTKPHPPFDIHFDGVTIELSRKRDANGRIIRA</sequence>
<evidence type="ECO:0000313" key="8">
    <source>
        <dbReference type="EMBL" id="RIX49216.1"/>
    </source>
</evidence>
<evidence type="ECO:0000256" key="2">
    <source>
        <dbReference type="ARBA" id="ARBA00005013"/>
    </source>
</evidence>
<feature type="domain" description="Dihydroneopterin aldolase/epimerase" evidence="7">
    <location>
        <begin position="4"/>
        <end position="117"/>
    </location>
</feature>
<dbReference type="FunFam" id="3.30.1130.10:FF:000003">
    <property type="entry name" value="7,8-dihydroneopterin aldolase"/>
    <property type="match status" value="1"/>
</dbReference>
<evidence type="ECO:0000313" key="9">
    <source>
        <dbReference type="Proteomes" id="UP000266482"/>
    </source>
</evidence>
<dbReference type="NCBIfam" id="TIGR00525">
    <property type="entry name" value="folB"/>
    <property type="match status" value="1"/>
</dbReference>
<dbReference type="GO" id="GO:0004150">
    <property type="term" value="F:dihydroneopterin aldolase activity"/>
    <property type="evidence" value="ECO:0007669"/>
    <property type="project" value="UniProtKB-UniRule"/>
</dbReference>
<dbReference type="InterPro" id="IPR043133">
    <property type="entry name" value="GTP-CH-I_C/QueF"/>
</dbReference>
<protein>
    <recommendedName>
        <fullName evidence="6">7,8-dihydroneopterin aldolase</fullName>
        <ecNumber evidence="6">4.1.2.25</ecNumber>
    </recommendedName>
</protein>
<evidence type="ECO:0000256" key="4">
    <source>
        <dbReference type="ARBA" id="ARBA00022909"/>
    </source>
</evidence>
<dbReference type="UniPathway" id="UPA00077">
    <property type="reaction ID" value="UER00154"/>
</dbReference>
<dbReference type="PANTHER" id="PTHR42844">
    <property type="entry name" value="DIHYDRONEOPTERIN ALDOLASE 1-RELATED"/>
    <property type="match status" value="1"/>
</dbReference>
<dbReference type="CDD" id="cd00534">
    <property type="entry name" value="DHNA_DHNTPE"/>
    <property type="match status" value="1"/>
</dbReference>
<dbReference type="SUPFAM" id="SSF55620">
    <property type="entry name" value="Tetrahydrobiopterin biosynthesis enzymes-like"/>
    <property type="match status" value="1"/>
</dbReference>
<evidence type="ECO:0000256" key="1">
    <source>
        <dbReference type="ARBA" id="ARBA00001353"/>
    </source>
</evidence>
<name>A0A3A1UN15_9BACL</name>
<dbReference type="NCBIfam" id="TIGR00526">
    <property type="entry name" value="folB_dom"/>
    <property type="match status" value="1"/>
</dbReference>
<keyword evidence="5 6" id="KW-0456">Lyase</keyword>
<accession>A0A3A1UN15</accession>
<comment type="similarity">
    <text evidence="3 6">Belongs to the DHNA family.</text>
</comment>
<keyword evidence="9" id="KW-1185">Reference proteome</keyword>
<organism evidence="8 9">
    <name type="scientific">Paenibacillus nanensis</name>
    <dbReference type="NCBI Taxonomy" id="393251"/>
    <lineage>
        <taxon>Bacteria</taxon>
        <taxon>Bacillati</taxon>
        <taxon>Bacillota</taxon>
        <taxon>Bacilli</taxon>
        <taxon>Bacillales</taxon>
        <taxon>Paenibacillaceae</taxon>
        <taxon>Paenibacillus</taxon>
    </lineage>
</organism>
<dbReference type="PANTHER" id="PTHR42844:SF1">
    <property type="entry name" value="DIHYDRONEOPTERIN ALDOLASE 1-RELATED"/>
    <property type="match status" value="1"/>
</dbReference>
<comment type="caution">
    <text evidence="8">The sequence shown here is derived from an EMBL/GenBank/DDBJ whole genome shotgun (WGS) entry which is preliminary data.</text>
</comment>
<evidence type="ECO:0000256" key="3">
    <source>
        <dbReference type="ARBA" id="ARBA00005708"/>
    </source>
</evidence>
<reference evidence="8 9" key="1">
    <citation type="submission" date="2018-09" db="EMBL/GenBank/DDBJ databases">
        <title>Paenibacillus aracenensis nov. sp. isolated from a cave in southern Spain.</title>
        <authorList>
            <person name="Jurado V."/>
            <person name="Gutierrez-Patricio S."/>
            <person name="Gonzalez-Pimentel J.L."/>
            <person name="Miller A.Z."/>
            <person name="Laiz L."/>
            <person name="Saiz-Jimenez C."/>
        </authorList>
    </citation>
    <scope>NUCLEOTIDE SEQUENCE [LARGE SCALE GENOMIC DNA]</scope>
    <source>
        <strain evidence="8 9">DSM 22867</strain>
    </source>
</reference>
<dbReference type="Proteomes" id="UP000266482">
    <property type="component" value="Unassembled WGS sequence"/>
</dbReference>
<dbReference type="GO" id="GO:0005737">
    <property type="term" value="C:cytoplasm"/>
    <property type="evidence" value="ECO:0007669"/>
    <property type="project" value="TreeGrafter"/>
</dbReference>
<dbReference type="RefSeq" id="WP_119602481.1">
    <property type="nucleotide sequence ID" value="NZ_QXQA01000019.1"/>
</dbReference>
<keyword evidence="4 6" id="KW-0289">Folate biosynthesis</keyword>
<dbReference type="GO" id="GO:0046656">
    <property type="term" value="P:folic acid biosynthetic process"/>
    <property type="evidence" value="ECO:0007669"/>
    <property type="project" value="UniProtKB-UniRule"/>
</dbReference>
<comment type="function">
    <text evidence="6">Catalyzes the conversion of 7,8-dihydroneopterin to 6-hydroxymethyl-7,8-dihydropterin.</text>
</comment>
<evidence type="ECO:0000256" key="6">
    <source>
        <dbReference type="RuleBase" id="RU362079"/>
    </source>
</evidence>
<dbReference type="EC" id="4.1.2.25" evidence="6"/>
<dbReference type="InterPro" id="IPR006157">
    <property type="entry name" value="FolB_dom"/>
</dbReference>
<gene>
    <name evidence="8" type="primary">folB</name>
    <name evidence="8" type="ORF">D3P08_23040</name>
</gene>